<feature type="region of interest" description="Disordered" evidence="2">
    <location>
        <begin position="1"/>
        <end position="21"/>
    </location>
</feature>
<evidence type="ECO:0000256" key="1">
    <source>
        <dbReference type="SAM" id="Coils"/>
    </source>
</evidence>
<reference evidence="3" key="2">
    <citation type="submission" date="2018-08" db="UniProtKB">
        <authorList>
            <consortium name="EnsemblPlants"/>
        </authorList>
    </citation>
    <scope>IDENTIFICATION</scope>
    <source>
        <strain evidence="3">Yugu1</strain>
    </source>
</reference>
<feature type="coiled-coil region" evidence="1">
    <location>
        <begin position="249"/>
        <end position="307"/>
    </location>
</feature>
<dbReference type="AlphaFoldDB" id="K4AJN3"/>
<dbReference type="InParanoid" id="K4AJN3"/>
<organism evidence="3 4">
    <name type="scientific">Setaria italica</name>
    <name type="common">Foxtail millet</name>
    <name type="synonym">Panicum italicum</name>
    <dbReference type="NCBI Taxonomy" id="4555"/>
    <lineage>
        <taxon>Eukaryota</taxon>
        <taxon>Viridiplantae</taxon>
        <taxon>Streptophyta</taxon>
        <taxon>Embryophyta</taxon>
        <taxon>Tracheophyta</taxon>
        <taxon>Spermatophyta</taxon>
        <taxon>Magnoliopsida</taxon>
        <taxon>Liliopsida</taxon>
        <taxon>Poales</taxon>
        <taxon>Poaceae</taxon>
        <taxon>PACMAD clade</taxon>
        <taxon>Panicoideae</taxon>
        <taxon>Panicodae</taxon>
        <taxon>Paniceae</taxon>
        <taxon>Cenchrinae</taxon>
        <taxon>Setaria</taxon>
    </lineage>
</organism>
<sequence>MAQWSQQRVPPGGRGEADPLVGPNFEDVALWTHQRVPHGGVAMWSHQRAVAVYTWRRRPTPLVPTLRMWHCGPTSGSHMEEWPCGPTSGPWRCTRGAVGPRPWSTSSLPPPLQKNDSRGQGGSNPRPDARKGGALPLELSTLCVHDKHQRNNAEPSTDTHEELDVVEAFTSCHTSSKHGLSEPAREVVTNMEALRAQPVAEGETRVSSVQVVSQVLPKNSSNSFLKSVGIKPVGTSQASSSSNEIELREQLAAEAKAAVQDELEDLKKRSEEAEEKLARTERELEEMKKLTEINTKAMEENNALLKRILSLNNASST</sequence>
<dbReference type="PANTHER" id="PTHR33063">
    <property type="entry name" value="OS02G0583500 PROTEIN"/>
    <property type="match status" value="1"/>
</dbReference>
<feature type="region of interest" description="Disordered" evidence="2">
    <location>
        <begin position="93"/>
        <end position="133"/>
    </location>
</feature>
<dbReference type="EnsemblPlants" id="KQK90115">
    <property type="protein sequence ID" value="KQK90115"/>
    <property type="gene ID" value="SETIT_039104mg"/>
</dbReference>
<keyword evidence="4" id="KW-1185">Reference proteome</keyword>
<evidence type="ECO:0000313" key="3">
    <source>
        <dbReference type="EnsemblPlants" id="KQK90115"/>
    </source>
</evidence>
<evidence type="ECO:0000256" key="2">
    <source>
        <dbReference type="SAM" id="MobiDB-lite"/>
    </source>
</evidence>
<keyword evidence="1" id="KW-0175">Coiled coil</keyword>
<dbReference type="EMBL" id="AGNK02005893">
    <property type="status" value="NOT_ANNOTATED_CDS"/>
    <property type="molecule type" value="Genomic_DNA"/>
</dbReference>
<proteinExistence type="predicted"/>
<name>K4AJN3_SETIT</name>
<dbReference type="Gramene" id="KQK90115">
    <property type="protein sequence ID" value="KQK90115"/>
    <property type="gene ID" value="SETIT_039104mg"/>
</dbReference>
<protein>
    <submittedName>
        <fullName evidence="3">Uncharacterized protein</fullName>
    </submittedName>
</protein>
<dbReference type="HOGENOM" id="CLU_878256_0_0_1"/>
<dbReference type="Proteomes" id="UP000004995">
    <property type="component" value="Unassembled WGS sequence"/>
</dbReference>
<evidence type="ECO:0000313" key="4">
    <source>
        <dbReference type="Proteomes" id="UP000004995"/>
    </source>
</evidence>
<reference evidence="4" key="1">
    <citation type="journal article" date="2012" name="Nat. Biotechnol.">
        <title>Reference genome sequence of the model plant Setaria.</title>
        <authorList>
            <person name="Bennetzen J.L."/>
            <person name="Schmutz J."/>
            <person name="Wang H."/>
            <person name="Percifield R."/>
            <person name="Hawkins J."/>
            <person name="Pontaroli A.C."/>
            <person name="Estep M."/>
            <person name="Feng L."/>
            <person name="Vaughn J.N."/>
            <person name="Grimwood J."/>
            <person name="Jenkins J."/>
            <person name="Barry K."/>
            <person name="Lindquist E."/>
            <person name="Hellsten U."/>
            <person name="Deshpande S."/>
            <person name="Wang X."/>
            <person name="Wu X."/>
            <person name="Mitros T."/>
            <person name="Triplett J."/>
            <person name="Yang X."/>
            <person name="Ye C.Y."/>
            <person name="Mauro-Herrera M."/>
            <person name="Wang L."/>
            <person name="Li P."/>
            <person name="Sharma M."/>
            <person name="Sharma R."/>
            <person name="Ronald P.C."/>
            <person name="Panaud O."/>
            <person name="Kellogg E.A."/>
            <person name="Brutnell T.P."/>
            <person name="Doust A.N."/>
            <person name="Tuskan G.A."/>
            <person name="Rokhsar D."/>
            <person name="Devos K.M."/>
        </authorList>
    </citation>
    <scope>NUCLEOTIDE SEQUENCE [LARGE SCALE GENOMIC DNA]</scope>
    <source>
        <strain evidence="4">cv. Yugu1</strain>
    </source>
</reference>
<accession>K4AJN3</accession>
<dbReference type="PANTHER" id="PTHR33063:SF15">
    <property type="entry name" value="TRANSPOSASE, PTTA_EN_SPM, PLANT"/>
    <property type="match status" value="1"/>
</dbReference>